<organism evidence="3 4">
    <name type="scientific">Halobacillus dabanensis</name>
    <dbReference type="NCBI Taxonomy" id="240302"/>
    <lineage>
        <taxon>Bacteria</taxon>
        <taxon>Bacillati</taxon>
        <taxon>Bacillota</taxon>
        <taxon>Bacilli</taxon>
        <taxon>Bacillales</taxon>
        <taxon>Bacillaceae</taxon>
        <taxon>Halobacillus</taxon>
    </lineage>
</organism>
<evidence type="ECO:0000259" key="2">
    <source>
        <dbReference type="Pfam" id="PF01261"/>
    </source>
</evidence>
<dbReference type="RefSeq" id="WP_075038137.1">
    <property type="nucleotide sequence ID" value="NZ_FOSB01000015.1"/>
</dbReference>
<dbReference type="InterPro" id="IPR036237">
    <property type="entry name" value="Xyl_isomerase-like_sf"/>
</dbReference>
<dbReference type="Proteomes" id="UP000183557">
    <property type="component" value="Unassembled WGS sequence"/>
</dbReference>
<dbReference type="Gene3D" id="3.20.20.150">
    <property type="entry name" value="Divalent-metal-dependent TIM barrel enzymes"/>
    <property type="match status" value="1"/>
</dbReference>
<dbReference type="PANTHER" id="PTHR43489">
    <property type="entry name" value="ISOMERASE"/>
    <property type="match status" value="1"/>
</dbReference>
<dbReference type="EMBL" id="FOSB01000015">
    <property type="protein sequence ID" value="SFK49616.1"/>
    <property type="molecule type" value="Genomic_DNA"/>
</dbReference>
<dbReference type="InterPro" id="IPR050417">
    <property type="entry name" value="Sugar_Epim/Isomerase"/>
</dbReference>
<dbReference type="AlphaFoldDB" id="A0A1I4A155"/>
<keyword evidence="4" id="KW-1185">Reference proteome</keyword>
<protein>
    <submittedName>
        <fullName evidence="3">Sugar phosphate isomerase/epimerase</fullName>
    </submittedName>
</protein>
<name>A0A1I4A155_HALDA</name>
<keyword evidence="1 3" id="KW-0413">Isomerase</keyword>
<evidence type="ECO:0000313" key="3">
    <source>
        <dbReference type="EMBL" id="SFK49616.1"/>
    </source>
</evidence>
<proteinExistence type="predicted"/>
<dbReference type="Pfam" id="PF01261">
    <property type="entry name" value="AP_endonuc_2"/>
    <property type="match status" value="1"/>
</dbReference>
<dbReference type="OrthoDB" id="9814946at2"/>
<reference evidence="4" key="1">
    <citation type="submission" date="2016-10" db="EMBL/GenBank/DDBJ databases">
        <authorList>
            <person name="Varghese N."/>
            <person name="Submissions S."/>
        </authorList>
    </citation>
    <scope>NUCLEOTIDE SEQUENCE [LARGE SCALE GENOMIC DNA]</scope>
    <source>
        <strain evidence="4">CGMCC 1.3704</strain>
    </source>
</reference>
<gene>
    <name evidence="3" type="ORF">SAMN04487936_11576</name>
</gene>
<sequence length="263" mass="30340">MKLATQNQDFFPENIMEKFTYIKNLGFEAFEIDGKLLVEKKDEIKQAIEQTGIGVHAACGGYDGWIGDFSEEKRQNGLREITGILKSLQYVGGEGMVVPAAWGMFTYRLPPMESPRSQEEDWRVVSDSLIQLDKVARATETTVFLEPLNRYQDHMINKVETARKYIEQNNLSHTKIIGDFYHMNIEEDSLVESLKTHKDLMTHIHLADNHRHQPGSGSIDFRQCFEQLKKNGYQGYLTIECRVRGENSEEEYKHSVNFLQSLL</sequence>
<feature type="domain" description="Xylose isomerase-like TIM barrel" evidence="2">
    <location>
        <begin position="20"/>
        <end position="261"/>
    </location>
</feature>
<dbReference type="PANTHER" id="PTHR43489:SF7">
    <property type="entry name" value="3-DEHYDRO-D-GULOSIDE 4-EPIMERASE-RELATED"/>
    <property type="match status" value="1"/>
</dbReference>
<dbReference type="InterPro" id="IPR013022">
    <property type="entry name" value="Xyl_isomerase-like_TIM-brl"/>
</dbReference>
<evidence type="ECO:0000256" key="1">
    <source>
        <dbReference type="ARBA" id="ARBA00023235"/>
    </source>
</evidence>
<accession>A0A1I4A155</accession>
<evidence type="ECO:0000313" key="4">
    <source>
        <dbReference type="Proteomes" id="UP000183557"/>
    </source>
</evidence>
<dbReference type="SUPFAM" id="SSF51658">
    <property type="entry name" value="Xylose isomerase-like"/>
    <property type="match status" value="1"/>
</dbReference>
<dbReference type="GO" id="GO:0016853">
    <property type="term" value="F:isomerase activity"/>
    <property type="evidence" value="ECO:0007669"/>
    <property type="project" value="UniProtKB-KW"/>
</dbReference>